<dbReference type="Pfam" id="PF13417">
    <property type="entry name" value="GST_N_3"/>
    <property type="match status" value="1"/>
</dbReference>
<keyword evidence="4" id="KW-1185">Reference proteome</keyword>
<dbReference type="Gene3D" id="3.40.30.10">
    <property type="entry name" value="Glutaredoxin"/>
    <property type="match status" value="1"/>
</dbReference>
<protein>
    <submittedName>
        <fullName evidence="3">Transferase</fullName>
    </submittedName>
</protein>
<keyword evidence="3" id="KW-0808">Transferase</keyword>
<dbReference type="GO" id="GO:0016740">
    <property type="term" value="F:transferase activity"/>
    <property type="evidence" value="ECO:0007669"/>
    <property type="project" value="UniProtKB-KW"/>
</dbReference>
<accession>A0ABQ6Y9R9</accession>
<evidence type="ECO:0000259" key="1">
    <source>
        <dbReference type="PROSITE" id="PS50404"/>
    </source>
</evidence>
<dbReference type="Pfam" id="PF00043">
    <property type="entry name" value="GST_C"/>
    <property type="match status" value="1"/>
</dbReference>
<dbReference type="PROSITE" id="PS50405">
    <property type="entry name" value="GST_CTER"/>
    <property type="match status" value="1"/>
</dbReference>
<dbReference type="PANTHER" id="PTHR43968:SF6">
    <property type="entry name" value="GLUTATHIONE S-TRANSFERASE OMEGA"/>
    <property type="match status" value="1"/>
</dbReference>
<dbReference type="PANTHER" id="PTHR43968">
    <property type="match status" value="1"/>
</dbReference>
<dbReference type="PROSITE" id="PS50404">
    <property type="entry name" value="GST_NTER"/>
    <property type="match status" value="1"/>
</dbReference>
<gene>
    <name evidence="3" type="ORF">A6D6_01724</name>
</gene>
<dbReference type="SFLD" id="SFLDS00019">
    <property type="entry name" value="Glutathione_Transferase_(cytos"/>
    <property type="match status" value="1"/>
</dbReference>
<dbReference type="Proteomes" id="UP000771797">
    <property type="component" value="Unassembled WGS sequence"/>
</dbReference>
<dbReference type="RefSeq" id="WP_133492699.1">
    <property type="nucleotide sequence ID" value="NZ_AQPF01000010.1"/>
</dbReference>
<dbReference type="SUPFAM" id="SSF47616">
    <property type="entry name" value="GST C-terminal domain-like"/>
    <property type="match status" value="1"/>
</dbReference>
<sequence>MTIKLYGAMLSPFVRKTRVVLALKGVEHETVNVDPRNAPDWYRDLNPLGRIPALDYDGQILADSGVICAFLEKTHPEPSLYPEDPYEYARALWFEKFGDYELGVNCTFGVFFNRVVRRLMGKDADEAAAQKALQGAVPPLLEYLDRELEGKTYFVGERLTIADIAVASQLVNFQHAGEGVESYPNLAAHKERLHALDPFTQTIAKESGFLTKVLGG</sequence>
<dbReference type="InterPro" id="IPR004045">
    <property type="entry name" value="Glutathione_S-Trfase_N"/>
</dbReference>
<dbReference type="SFLD" id="SFLDG00358">
    <property type="entry name" value="Main_(cytGST)"/>
    <property type="match status" value="1"/>
</dbReference>
<name>A0ABQ6Y9R9_9GAMM</name>
<dbReference type="InterPro" id="IPR050983">
    <property type="entry name" value="GST_Omega/HSP26"/>
</dbReference>
<reference evidence="3 4" key="1">
    <citation type="submission" date="2012-09" db="EMBL/GenBank/DDBJ databases">
        <title>Genome Sequence of alkane-degrading Bacterium Alcanivorax sp. 6-D-6.</title>
        <authorList>
            <person name="Lai Q."/>
            <person name="Shao Z."/>
        </authorList>
    </citation>
    <scope>NUCLEOTIDE SEQUENCE [LARGE SCALE GENOMIC DNA]</scope>
    <source>
        <strain evidence="3 4">6-D-6</strain>
    </source>
</reference>
<dbReference type="CDD" id="cd00299">
    <property type="entry name" value="GST_C_family"/>
    <property type="match status" value="1"/>
</dbReference>
<feature type="domain" description="GST N-terminal" evidence="1">
    <location>
        <begin position="1"/>
        <end position="79"/>
    </location>
</feature>
<evidence type="ECO:0000313" key="4">
    <source>
        <dbReference type="Proteomes" id="UP000771797"/>
    </source>
</evidence>
<organism evidence="3 4">
    <name type="scientific">Alcanivorax xiamenensis</name>
    <dbReference type="NCBI Taxonomy" id="1177156"/>
    <lineage>
        <taxon>Bacteria</taxon>
        <taxon>Pseudomonadati</taxon>
        <taxon>Pseudomonadota</taxon>
        <taxon>Gammaproteobacteria</taxon>
        <taxon>Oceanospirillales</taxon>
        <taxon>Alcanivoracaceae</taxon>
        <taxon>Alcanivorax</taxon>
    </lineage>
</organism>
<dbReference type="InterPro" id="IPR036282">
    <property type="entry name" value="Glutathione-S-Trfase_C_sf"/>
</dbReference>
<dbReference type="CDD" id="cd00570">
    <property type="entry name" value="GST_N_family"/>
    <property type="match status" value="1"/>
</dbReference>
<evidence type="ECO:0000313" key="3">
    <source>
        <dbReference type="EMBL" id="KAF0806144.1"/>
    </source>
</evidence>
<dbReference type="InterPro" id="IPR010987">
    <property type="entry name" value="Glutathione-S-Trfase_C-like"/>
</dbReference>
<dbReference type="InterPro" id="IPR040079">
    <property type="entry name" value="Glutathione_S-Trfase"/>
</dbReference>
<dbReference type="Gene3D" id="1.20.1050.10">
    <property type="match status" value="1"/>
</dbReference>
<comment type="caution">
    <text evidence="3">The sequence shown here is derived from an EMBL/GenBank/DDBJ whole genome shotgun (WGS) entry which is preliminary data.</text>
</comment>
<feature type="domain" description="GST C-terminal" evidence="2">
    <location>
        <begin position="84"/>
        <end position="214"/>
    </location>
</feature>
<dbReference type="EMBL" id="AQPF01000010">
    <property type="protein sequence ID" value="KAF0806144.1"/>
    <property type="molecule type" value="Genomic_DNA"/>
</dbReference>
<dbReference type="InterPro" id="IPR036249">
    <property type="entry name" value="Thioredoxin-like_sf"/>
</dbReference>
<dbReference type="SUPFAM" id="SSF52833">
    <property type="entry name" value="Thioredoxin-like"/>
    <property type="match status" value="1"/>
</dbReference>
<evidence type="ECO:0000259" key="2">
    <source>
        <dbReference type="PROSITE" id="PS50405"/>
    </source>
</evidence>
<proteinExistence type="predicted"/>
<dbReference type="InterPro" id="IPR004046">
    <property type="entry name" value="GST_C"/>
</dbReference>